<evidence type="ECO:0000256" key="4">
    <source>
        <dbReference type="ARBA" id="ARBA00022617"/>
    </source>
</evidence>
<organism evidence="14 17">
    <name type="scientific">Biomphalaria glabrata</name>
    <name type="common">Bloodfluke planorb</name>
    <name type="synonym">Freshwater snail</name>
    <dbReference type="NCBI Taxonomy" id="6526"/>
    <lineage>
        <taxon>Eukaryota</taxon>
        <taxon>Metazoa</taxon>
        <taxon>Spiralia</taxon>
        <taxon>Lophotrochozoa</taxon>
        <taxon>Mollusca</taxon>
        <taxon>Gastropoda</taxon>
        <taxon>Heterobranchia</taxon>
        <taxon>Euthyneura</taxon>
        <taxon>Panpulmonata</taxon>
        <taxon>Hygrophila</taxon>
        <taxon>Lymnaeoidea</taxon>
        <taxon>Planorbidae</taxon>
        <taxon>Biomphalaria</taxon>
    </lineage>
</organism>
<evidence type="ECO:0000259" key="13">
    <source>
        <dbReference type="PROSITE" id="PS50939"/>
    </source>
</evidence>
<evidence type="ECO:0000256" key="11">
    <source>
        <dbReference type="ARBA" id="ARBA00024225"/>
    </source>
</evidence>
<feature type="transmembrane region" description="Helical" evidence="12">
    <location>
        <begin position="31"/>
        <end position="53"/>
    </location>
</feature>
<dbReference type="GO" id="GO:0140575">
    <property type="term" value="F:transmembrane monodehydroascorbate reductase activity"/>
    <property type="evidence" value="ECO:0007669"/>
    <property type="project" value="InterPro"/>
</dbReference>
<dbReference type="RefSeq" id="XP_055881526.1">
    <property type="nucleotide sequence ID" value="XM_056025551.1"/>
</dbReference>
<dbReference type="RefSeq" id="XP_055881520.1">
    <property type="nucleotide sequence ID" value="XM_056025545.1"/>
</dbReference>
<protein>
    <recommendedName>
        <fullName evidence="11">ascorbate ferrireductase (transmembrane)</fullName>
        <ecNumber evidence="11">7.2.1.3</ecNumber>
    </recommendedName>
</protein>
<dbReference type="InterPro" id="IPR006593">
    <property type="entry name" value="Cyt_b561/ferric_Rdtase_TM"/>
</dbReference>
<evidence type="ECO:0000313" key="16">
    <source>
        <dbReference type="RefSeq" id="XP_055881521.1"/>
    </source>
</evidence>
<sequence length="206" mass="22539">MVSHLSAIVFPAIIIYSVVPGSSLFSWHPTLMSIAFSLLTLEGIIIFSQNSSLFPNMSRASKASIHYLVMGSAVTCALVGFYVIYLNKENAGKSHLTSWHGLLGAITVGYACLQSTGGSLAKYYNYTKRFLNVKLADLKLYHATSAVLLYILISVTMLLSLQTSWALNSIPNLLWYACFACICTSTLVVLLHITSTYLPSKQQAKP</sequence>
<feature type="transmembrane region" description="Helical" evidence="12">
    <location>
        <begin position="65"/>
        <end position="86"/>
    </location>
</feature>
<gene>
    <name evidence="15 16 17 18 19 20" type="primary">LOC106052495</name>
</gene>
<feature type="transmembrane region" description="Helical" evidence="12">
    <location>
        <begin position="98"/>
        <end position="120"/>
    </location>
</feature>
<dbReference type="AlphaFoldDB" id="A0A9W3A2Q3"/>
<keyword evidence="9" id="KW-0408">Iron</keyword>
<dbReference type="GeneID" id="106052495"/>
<feature type="transmembrane region" description="Helical" evidence="12">
    <location>
        <begin position="140"/>
        <end position="161"/>
    </location>
</feature>
<evidence type="ECO:0000313" key="15">
    <source>
        <dbReference type="RefSeq" id="XP_055881520.1"/>
    </source>
</evidence>
<reference evidence="15 16" key="1">
    <citation type="submission" date="2025-04" db="UniProtKB">
        <authorList>
            <consortium name="RefSeq"/>
        </authorList>
    </citation>
    <scope>IDENTIFICATION</scope>
</reference>
<dbReference type="CDD" id="cd08761">
    <property type="entry name" value="Cyt_b561_CYB561D2_like"/>
    <property type="match status" value="1"/>
</dbReference>
<dbReference type="GO" id="GO:0046872">
    <property type="term" value="F:metal ion binding"/>
    <property type="evidence" value="ECO:0007669"/>
    <property type="project" value="UniProtKB-KW"/>
</dbReference>
<dbReference type="InterPro" id="IPR045150">
    <property type="entry name" value="CYB561D1/2"/>
</dbReference>
<evidence type="ECO:0000256" key="10">
    <source>
        <dbReference type="ARBA" id="ARBA00023136"/>
    </source>
</evidence>
<dbReference type="GO" id="GO:0140571">
    <property type="term" value="F:transmembrane ascorbate ferrireductase activity"/>
    <property type="evidence" value="ECO:0007669"/>
    <property type="project" value="UniProtKB-EC"/>
</dbReference>
<comment type="subcellular location">
    <subcellularLocation>
        <location evidence="2">Membrane</location>
        <topology evidence="2">Multi-pass membrane protein</topology>
    </subcellularLocation>
</comment>
<feature type="domain" description="Cytochrome b561" evidence="13">
    <location>
        <begin position="1"/>
        <end position="200"/>
    </location>
</feature>
<dbReference type="RefSeq" id="XP_055881521.1">
    <property type="nucleotide sequence ID" value="XM_056025546.1"/>
</dbReference>
<evidence type="ECO:0000256" key="3">
    <source>
        <dbReference type="ARBA" id="ARBA00022448"/>
    </source>
</evidence>
<dbReference type="Proteomes" id="UP001165740">
    <property type="component" value="Chromosome 4"/>
</dbReference>
<dbReference type="PANTHER" id="PTHR15422">
    <property type="entry name" value="OS05G0565100 PROTEIN"/>
    <property type="match status" value="1"/>
</dbReference>
<keyword evidence="3" id="KW-0813">Transport</keyword>
<evidence type="ECO:0000256" key="12">
    <source>
        <dbReference type="SAM" id="Phobius"/>
    </source>
</evidence>
<name>A0A9W3A2Q3_BIOGL</name>
<dbReference type="SMART" id="SM00665">
    <property type="entry name" value="B561"/>
    <property type="match status" value="1"/>
</dbReference>
<keyword evidence="6" id="KW-0479">Metal-binding</keyword>
<evidence type="ECO:0000313" key="17">
    <source>
        <dbReference type="RefSeq" id="XP_055881522.1"/>
    </source>
</evidence>
<evidence type="ECO:0000313" key="20">
    <source>
        <dbReference type="RefSeq" id="XP_055881526.1"/>
    </source>
</evidence>
<keyword evidence="7" id="KW-0249">Electron transport</keyword>
<feature type="transmembrane region" description="Helical" evidence="12">
    <location>
        <begin position="173"/>
        <end position="193"/>
    </location>
</feature>
<keyword evidence="10 12" id="KW-0472">Membrane</keyword>
<dbReference type="OMA" id="IFYNKHL"/>
<evidence type="ECO:0000256" key="9">
    <source>
        <dbReference type="ARBA" id="ARBA00023004"/>
    </source>
</evidence>
<proteinExistence type="predicted"/>
<evidence type="ECO:0000313" key="19">
    <source>
        <dbReference type="RefSeq" id="XP_055881525.1"/>
    </source>
</evidence>
<keyword evidence="5 12" id="KW-0812">Transmembrane</keyword>
<dbReference type="PANTHER" id="PTHR15422:SF45">
    <property type="entry name" value="CYTOCHROME B561 DOMAIN-CONTAINING PROTEIN"/>
    <property type="match status" value="1"/>
</dbReference>
<evidence type="ECO:0000256" key="1">
    <source>
        <dbReference type="ARBA" id="ARBA00001970"/>
    </source>
</evidence>
<dbReference type="Pfam" id="PF03188">
    <property type="entry name" value="Cytochrom_B561"/>
    <property type="match status" value="1"/>
</dbReference>
<evidence type="ECO:0000256" key="7">
    <source>
        <dbReference type="ARBA" id="ARBA00022982"/>
    </source>
</evidence>
<evidence type="ECO:0000313" key="18">
    <source>
        <dbReference type="RefSeq" id="XP_055881524.1"/>
    </source>
</evidence>
<dbReference type="OrthoDB" id="432881at2759"/>
<evidence type="ECO:0000256" key="6">
    <source>
        <dbReference type="ARBA" id="ARBA00022723"/>
    </source>
</evidence>
<evidence type="ECO:0000256" key="5">
    <source>
        <dbReference type="ARBA" id="ARBA00022692"/>
    </source>
</evidence>
<dbReference type="EC" id="7.2.1.3" evidence="11"/>
<dbReference type="RefSeq" id="XP_055881524.1">
    <property type="nucleotide sequence ID" value="XM_056025549.1"/>
</dbReference>
<feature type="transmembrane region" description="Helical" evidence="12">
    <location>
        <begin position="7"/>
        <end position="25"/>
    </location>
</feature>
<comment type="cofactor">
    <cofactor evidence="1">
        <name>heme b</name>
        <dbReference type="ChEBI" id="CHEBI:60344"/>
    </cofactor>
</comment>
<evidence type="ECO:0000256" key="2">
    <source>
        <dbReference type="ARBA" id="ARBA00004141"/>
    </source>
</evidence>
<keyword evidence="4" id="KW-0349">Heme</keyword>
<dbReference type="RefSeq" id="XP_055881522.1">
    <property type="nucleotide sequence ID" value="XM_056025547.1"/>
</dbReference>
<keyword evidence="8 12" id="KW-1133">Transmembrane helix</keyword>
<dbReference type="Gene3D" id="1.20.120.1770">
    <property type="match status" value="1"/>
</dbReference>
<evidence type="ECO:0000256" key="8">
    <source>
        <dbReference type="ARBA" id="ARBA00022989"/>
    </source>
</evidence>
<dbReference type="RefSeq" id="XP_055881525.1">
    <property type="nucleotide sequence ID" value="XM_056025550.1"/>
</dbReference>
<evidence type="ECO:0000313" key="14">
    <source>
        <dbReference type="Proteomes" id="UP001165740"/>
    </source>
</evidence>
<keyword evidence="14" id="KW-1185">Reference proteome</keyword>
<dbReference type="GO" id="GO:0016020">
    <property type="term" value="C:membrane"/>
    <property type="evidence" value="ECO:0007669"/>
    <property type="project" value="UniProtKB-SubCell"/>
</dbReference>
<accession>A0A9W3A2Q3</accession>
<dbReference type="PROSITE" id="PS50939">
    <property type="entry name" value="CYTOCHROME_B561"/>
    <property type="match status" value="1"/>
</dbReference>